<evidence type="ECO:0000256" key="2">
    <source>
        <dbReference type="RuleBase" id="RU362080"/>
    </source>
</evidence>
<evidence type="ECO:0000256" key="1">
    <source>
        <dbReference type="ARBA" id="ARBA00009981"/>
    </source>
</evidence>
<dbReference type="Gene3D" id="3.40.1620.10">
    <property type="entry name" value="YefM-like domain"/>
    <property type="match status" value="1"/>
</dbReference>
<dbReference type="InterPro" id="IPR006442">
    <property type="entry name" value="Antitoxin_Phd/YefM"/>
</dbReference>
<organism evidence="3 4">
    <name type="scientific">Blastomonas natatoria</name>
    <dbReference type="NCBI Taxonomy" id="34015"/>
    <lineage>
        <taxon>Bacteria</taxon>
        <taxon>Pseudomonadati</taxon>
        <taxon>Pseudomonadota</taxon>
        <taxon>Alphaproteobacteria</taxon>
        <taxon>Sphingomonadales</taxon>
        <taxon>Sphingomonadaceae</taxon>
        <taxon>Blastomonas</taxon>
    </lineage>
</organism>
<dbReference type="OrthoDB" id="9800503at2"/>
<dbReference type="RefSeq" id="WP_110297652.1">
    <property type="nucleotide sequence ID" value="NZ_QJJM01000002.1"/>
</dbReference>
<dbReference type="NCBIfam" id="TIGR01552">
    <property type="entry name" value="phd_fam"/>
    <property type="match status" value="1"/>
</dbReference>
<keyword evidence="4" id="KW-1185">Reference proteome</keyword>
<proteinExistence type="inferred from homology"/>
<comment type="caution">
    <text evidence="3">The sequence shown here is derived from an EMBL/GenBank/DDBJ whole genome shotgun (WGS) entry which is preliminary data.</text>
</comment>
<dbReference type="Pfam" id="PF02604">
    <property type="entry name" value="PhdYeFM_antitox"/>
    <property type="match status" value="1"/>
</dbReference>
<comment type="similarity">
    <text evidence="1 2">Belongs to the phD/YefM antitoxin family.</text>
</comment>
<evidence type="ECO:0000313" key="4">
    <source>
        <dbReference type="Proteomes" id="UP000248014"/>
    </source>
</evidence>
<dbReference type="AlphaFoldDB" id="A0A2V3V9U9"/>
<reference evidence="3 4" key="1">
    <citation type="submission" date="2018-05" db="EMBL/GenBank/DDBJ databases">
        <title>Genomic Encyclopedia of Type Strains, Phase IV (KMG-IV): sequencing the most valuable type-strain genomes for metagenomic binning, comparative biology and taxonomic classification.</title>
        <authorList>
            <person name="Goeker M."/>
        </authorList>
    </citation>
    <scope>NUCLEOTIDE SEQUENCE [LARGE SCALE GENOMIC DNA]</scope>
    <source>
        <strain evidence="3 4">DSM 3183</strain>
    </source>
</reference>
<sequence>MHMSIREAKARFSEAIAAAMRGERVVITRHGRAVVELTAATGKQPLNFAAADAYLAEIGWDNQAMKLPDHFTAPAFSREVLGLDD</sequence>
<gene>
    <name evidence="3" type="ORF">C7451_102258</name>
</gene>
<dbReference type="EMBL" id="QJJM01000002">
    <property type="protein sequence ID" value="PXW78586.1"/>
    <property type="molecule type" value="Genomic_DNA"/>
</dbReference>
<comment type="function">
    <text evidence="2">Antitoxin component of a type II toxin-antitoxin (TA) system.</text>
</comment>
<name>A0A2V3V9U9_9SPHN</name>
<evidence type="ECO:0000313" key="3">
    <source>
        <dbReference type="EMBL" id="PXW78586.1"/>
    </source>
</evidence>
<dbReference type="InterPro" id="IPR036165">
    <property type="entry name" value="YefM-like_sf"/>
</dbReference>
<accession>A0A2V3V9U9</accession>
<dbReference type="Proteomes" id="UP000248014">
    <property type="component" value="Unassembled WGS sequence"/>
</dbReference>
<dbReference type="SUPFAM" id="SSF143120">
    <property type="entry name" value="YefM-like"/>
    <property type="match status" value="1"/>
</dbReference>
<protein>
    <recommendedName>
        <fullName evidence="2">Antitoxin</fullName>
    </recommendedName>
</protein>